<accession>A0A8H3FY12</accession>
<dbReference type="Proteomes" id="UP000664534">
    <property type="component" value="Unassembled WGS sequence"/>
</dbReference>
<evidence type="ECO:0000313" key="3">
    <source>
        <dbReference type="Proteomes" id="UP000664534"/>
    </source>
</evidence>
<keyword evidence="1" id="KW-1133">Transmembrane helix</keyword>
<evidence type="ECO:0000256" key="1">
    <source>
        <dbReference type="SAM" id="Phobius"/>
    </source>
</evidence>
<gene>
    <name evidence="2" type="ORF">IMSHALPRED_009055</name>
</gene>
<protein>
    <recommendedName>
        <fullName evidence="4">Glycosyltransferase family 69 protein</fullName>
    </recommendedName>
</protein>
<dbReference type="AlphaFoldDB" id="A0A8H3FY12"/>
<keyword evidence="1" id="KW-0472">Membrane</keyword>
<proteinExistence type="predicted"/>
<comment type="caution">
    <text evidence="2">The sequence shown here is derived from an EMBL/GenBank/DDBJ whole genome shotgun (WGS) entry which is preliminary data.</text>
</comment>
<dbReference type="OrthoDB" id="262547at2759"/>
<organism evidence="2 3">
    <name type="scientific">Imshaugia aleurites</name>
    <dbReference type="NCBI Taxonomy" id="172621"/>
    <lineage>
        <taxon>Eukaryota</taxon>
        <taxon>Fungi</taxon>
        <taxon>Dikarya</taxon>
        <taxon>Ascomycota</taxon>
        <taxon>Pezizomycotina</taxon>
        <taxon>Lecanoromycetes</taxon>
        <taxon>OSLEUM clade</taxon>
        <taxon>Lecanoromycetidae</taxon>
        <taxon>Lecanorales</taxon>
        <taxon>Lecanorineae</taxon>
        <taxon>Parmeliaceae</taxon>
        <taxon>Imshaugia</taxon>
    </lineage>
</organism>
<sequence>MPQRPVYPGEYELAGRDSYDSDDIYDEADFQTQLFFDLDEADFQSRGQTSPSYINQPTSSIRSLLSLINPLRLKSILVRDTHSRTHSKLPRRPRLGFHRPSLRSLRSCYGFAGILLALVLLIALFLEPSYKKAPTHYQSLKARIESSEDYGRANPENQKIFIAASIYDEGGHLLGGAWGEAVLKLINMLGNRNVFLSIYENTSGENGQVAQFKFERRVQCQHNMVLEDPPPLEELPRIRLPDGSERTKRIAYLADVRNRALLPLDEHPEIKYDKLLYLNDVAFDPIEAAQLLLSTNMDEHGNTAYRAACAVDFINPFKFYDTFATRDLEGYSMGVPFFPWFTNAGSGSSRRDVLAGKDAVRVKSCWGGMVAFDAKPFQADPPLRFRATPDTYWDASECCLIHADLLDQSTFEENGDYVGVYMNPFVRVAYSNTTLPWIRRVQRVERLFTIPHNIINHLVGLPWFNPRRTEVIGSQVEENVWVEDKSLKAGGSFQKESRNATGGGYCGIRTLQLIKESQRDGEKNWETMPVPPG</sequence>
<evidence type="ECO:0008006" key="4">
    <source>
        <dbReference type="Google" id="ProtNLM"/>
    </source>
</evidence>
<evidence type="ECO:0000313" key="2">
    <source>
        <dbReference type="EMBL" id="CAF9933048.1"/>
    </source>
</evidence>
<reference evidence="2" key="1">
    <citation type="submission" date="2021-03" db="EMBL/GenBank/DDBJ databases">
        <authorList>
            <person name="Tagirdzhanova G."/>
        </authorList>
    </citation>
    <scope>NUCLEOTIDE SEQUENCE</scope>
</reference>
<keyword evidence="1" id="KW-0812">Transmembrane</keyword>
<dbReference type="PANTHER" id="PTHR34144">
    <property type="entry name" value="CHROMOSOME 8, WHOLE GENOME SHOTGUN SEQUENCE"/>
    <property type="match status" value="1"/>
</dbReference>
<dbReference type="InterPro" id="IPR021047">
    <property type="entry name" value="Mannosyltransferase_CMT1"/>
</dbReference>
<dbReference type="PANTHER" id="PTHR34144:SF8">
    <property type="entry name" value="GLYCOSYLTRANSFERASE FAMILY 69 PROTEIN"/>
    <property type="match status" value="1"/>
</dbReference>
<keyword evidence="3" id="KW-1185">Reference proteome</keyword>
<dbReference type="EMBL" id="CAJPDT010000068">
    <property type="protein sequence ID" value="CAF9933048.1"/>
    <property type="molecule type" value="Genomic_DNA"/>
</dbReference>
<feature type="transmembrane region" description="Helical" evidence="1">
    <location>
        <begin position="108"/>
        <end position="126"/>
    </location>
</feature>
<dbReference type="Pfam" id="PF11735">
    <property type="entry name" value="CAP59_mtransfer"/>
    <property type="match status" value="1"/>
</dbReference>
<name>A0A8H3FY12_9LECA</name>